<dbReference type="SUPFAM" id="SSF103647">
    <property type="entry name" value="TSP type-3 repeat"/>
    <property type="match status" value="1"/>
</dbReference>
<dbReference type="GO" id="GO:0005509">
    <property type="term" value="F:calcium ion binding"/>
    <property type="evidence" value="ECO:0007669"/>
    <property type="project" value="InterPro"/>
</dbReference>
<sequence>MSKTHFIPPLTNAEFGNANPEDQYIYLSTPNNTDVTYTIKPVGQSVANYITGVVSNNTPREIYLTSGYGQLFIPSSQTSVITNNKGYIIEADDVIYVSVRMNAGGGAQAGALVSKGLSALGTTFRVGTYTNENPQNNYLNFVSVMATEDDTNVNFSNLPSGLVIKNYSGTTPININLNKGESYTIATNSADSSVNRDGLIGTLVTSSKSIVVNCGSTNGSFHNGNSRDYGIDQIVDLSKVGNEYIFVKGAGGNGWENILIVAHSNNTSISINGNSPTATINAGEYYLIEGDYYNSNGNMYVKTSEDVFAFQGIGATNSEANQGMFFVPPLSCEARGNLDNIANINKIGNTAYSGGISIVTKVDATITINNTPINNFSTSGPYAVTGNPNYVTYKVLNLSGNISVQSTDELYCAYFNYNGAATSGSFYSGFPSAPEINFNAEFATLGNCIPNITLAAANTESFDSFEWWFDDGFGAGFTNTNISTPNYTPLIPGKYKLKGIIACSGLTLESIEIPVSFCPDDIDNDGIIDNLDLDNDNDGILNCIESKGDAIIDITNINTPEIKFQDGTSSTSIVSASFSQNNSSGLANNTLTGTSFGNFTSTLQPDIDNENNYSLTFTEPINFKLEETASIPHTVVNGEYYIIKILPSNKNITLVDPDDRLLIDTNFDGIFETGVTQISSTEIHFKINPNPAGNFPYKFVADQITGFNFIHNLTNLNNASSFTANITLTCFKLDTDGDGIYNALDLDSDNDGIPDIIEARATTPPLSNTDNNNDGIDDGLFNTAAGPTDSDADGIPDFYDLDSDNDGIYDLEESGSGLPDSNLDGIIDNVLNTIGTNGWDNNAETSADSNTIGYTLNDTDSDSIFNYTDLDSDGDSCPDVIEAGFTDANNNALLGTIPVVDTKGVVNNALDGYTTPNPDYLIIAPINITTQPIDTIACENTSSTISIASPDSEFYQWELSTDGLNWVTLNDDLIYSGTQTANLTIMPVPLTFNNNQYRVKLDRTGNSCGLYSSSIILSVNAQPIINSTVELIQCDDDDPNTLGFSSFNLTEANIKISNNASNETFSYYLTETSAILGDINSTDYIDTPTAFTNRTINTDQVWARVENSNGCSSITQISLKVSTTAIPASFLATFNQCDDFLDINGNNTINNNNTDGIATFDFSSVANDILNNIPAGQNPLPPRFYRNESDALAEVNEITDISNYRNIGYPYSQYIYVRVDSNISNDCLGLGPHVLLNVEPLPKLNAVSIPRQCDYESTDNVINYPFDTSKIENDLLGNQNPIEFNIIYSDETGKQLPSPLPNPFLTSSQIITIQVSNAKTSAPDGPCYIETSLEFIVDEHPFANPVSNQIFCDDGLDGTFINDGLHSFDTSAFSNIILGNQTNMDIYFSYINQEGISVANATALPNPLISTSQTITVEVINPENTNCVASTNIELIVNPIPDFAINEEEIICTSDPTFTTTLVPVQTNASEIFNYSWSLEGGSEISNNKTLNVSFPGNYTITLTNPTTLCSTTKTVSVRASELANITNDNITVVDISEHNSVTINNPESLGSGTYLFALESKDKTVIFPYQDSPNFNNVRAGEYTLFVKDDICGTAEIDVFVIGYRKFFTPNGDGENDYWKIQGLNNTQAKSTIYIYNRYGKLLKQLNPLEEGWDGTSNGTPLPTDDYWFKVLLVDGRNFMGHFALKR</sequence>
<dbReference type="EMBL" id="JACVXC010000001">
    <property type="protein sequence ID" value="MBD0834908.1"/>
    <property type="molecule type" value="Genomic_DNA"/>
</dbReference>
<reference evidence="1" key="2">
    <citation type="submission" date="2020-09" db="EMBL/GenBank/DDBJ databases">
        <authorList>
            <person name="Wu Z."/>
        </authorList>
    </citation>
    <scope>NUCLEOTIDE SEQUENCE</scope>
    <source>
        <strain evidence="1">SC17</strain>
    </source>
</reference>
<organism evidence="1 2">
    <name type="scientific">Aestuariibaculum suncheonense</name>
    <dbReference type="NCBI Taxonomy" id="1028745"/>
    <lineage>
        <taxon>Bacteria</taxon>
        <taxon>Pseudomonadati</taxon>
        <taxon>Bacteroidota</taxon>
        <taxon>Flavobacteriia</taxon>
        <taxon>Flavobacteriales</taxon>
        <taxon>Flavobacteriaceae</taxon>
    </lineage>
</organism>
<name>A0A8J6Q4J2_9FLAO</name>
<accession>A0A8J6Q4J2</accession>
<dbReference type="InterPro" id="IPR026341">
    <property type="entry name" value="T9SS_type_B"/>
</dbReference>
<evidence type="ECO:0000313" key="1">
    <source>
        <dbReference type="EMBL" id="MBD0834908.1"/>
    </source>
</evidence>
<protein>
    <submittedName>
        <fullName evidence="1">T9SS type B sorting domain-containing protein</fullName>
    </submittedName>
</protein>
<keyword evidence="2" id="KW-1185">Reference proteome</keyword>
<dbReference type="NCBIfam" id="TIGR04131">
    <property type="entry name" value="Bac_Flav_CTERM"/>
    <property type="match status" value="1"/>
</dbReference>
<dbReference type="RefSeq" id="WP_188215358.1">
    <property type="nucleotide sequence ID" value="NZ_BAABGH010000018.1"/>
</dbReference>
<dbReference type="InterPro" id="IPR028974">
    <property type="entry name" value="TSP_type-3_rpt"/>
</dbReference>
<reference evidence="1" key="1">
    <citation type="journal article" date="2013" name="Int. J. Syst. Evol. Microbiol.">
        <title>Aestuariibaculum suncheonense gen. nov., sp. nov., a marine bacterium of the family Flavobacteriaceae isolated from a tidal flat and emended descriptions of the genera Gaetbulibacter and Tamlana.</title>
        <authorList>
            <person name="Jeong S.H."/>
            <person name="Park M.S."/>
            <person name="Jin H.M."/>
            <person name="Lee K."/>
            <person name="Park W."/>
            <person name="Jeon C.O."/>
        </authorList>
    </citation>
    <scope>NUCLEOTIDE SEQUENCE</scope>
    <source>
        <strain evidence="1">SC17</strain>
    </source>
</reference>
<dbReference type="Gene3D" id="4.10.1080.10">
    <property type="entry name" value="TSP type-3 repeat"/>
    <property type="match status" value="1"/>
</dbReference>
<evidence type="ECO:0000313" key="2">
    <source>
        <dbReference type="Proteomes" id="UP000602057"/>
    </source>
</evidence>
<dbReference type="Pfam" id="PF13585">
    <property type="entry name" value="CHU_C"/>
    <property type="match status" value="1"/>
</dbReference>
<comment type="caution">
    <text evidence="1">The sequence shown here is derived from an EMBL/GenBank/DDBJ whole genome shotgun (WGS) entry which is preliminary data.</text>
</comment>
<dbReference type="Proteomes" id="UP000602057">
    <property type="component" value="Unassembled WGS sequence"/>
</dbReference>
<proteinExistence type="predicted"/>
<gene>
    <name evidence="1" type="ORF">ICJ84_05630</name>
</gene>